<dbReference type="AlphaFoldDB" id="A0A4R3KL82"/>
<feature type="domain" description="Helicase C-terminal" evidence="9">
    <location>
        <begin position="524"/>
        <end position="683"/>
    </location>
</feature>
<dbReference type="PROSITE" id="PS51194">
    <property type="entry name" value="HELICASE_CTER"/>
    <property type="match status" value="1"/>
</dbReference>
<dbReference type="PROSITE" id="PS51192">
    <property type="entry name" value="HELICASE_ATP_BIND_1"/>
    <property type="match status" value="1"/>
</dbReference>
<proteinExistence type="inferred from homology"/>
<dbReference type="GO" id="GO:0006281">
    <property type="term" value="P:DNA repair"/>
    <property type="evidence" value="ECO:0007669"/>
    <property type="project" value="TreeGrafter"/>
</dbReference>
<dbReference type="PANTHER" id="PTHR13710">
    <property type="entry name" value="DNA HELICASE RECQ FAMILY MEMBER"/>
    <property type="match status" value="1"/>
</dbReference>
<dbReference type="GO" id="GO:0003677">
    <property type="term" value="F:DNA binding"/>
    <property type="evidence" value="ECO:0007669"/>
    <property type="project" value="UniProtKB-KW"/>
</dbReference>
<evidence type="ECO:0000256" key="3">
    <source>
        <dbReference type="ARBA" id="ARBA00022840"/>
    </source>
</evidence>
<evidence type="ECO:0000256" key="2">
    <source>
        <dbReference type="ARBA" id="ARBA00022741"/>
    </source>
</evidence>
<evidence type="ECO:0000256" key="6">
    <source>
        <dbReference type="ARBA" id="ARBA00034617"/>
    </source>
</evidence>
<keyword evidence="10" id="KW-0378">Hydrolase</keyword>
<dbReference type="InterPro" id="IPR027417">
    <property type="entry name" value="P-loop_NTPase"/>
</dbReference>
<reference evidence="10 11" key="1">
    <citation type="submission" date="2019-03" db="EMBL/GenBank/DDBJ databases">
        <title>Genomic Encyclopedia of Type Strains, Phase IV (KMG-IV): sequencing the most valuable type-strain genomes for metagenomic binning, comparative biology and taxonomic classification.</title>
        <authorList>
            <person name="Goeker M."/>
        </authorList>
    </citation>
    <scope>NUCLEOTIDE SEQUENCE [LARGE SCALE GENOMIC DNA]</scope>
    <source>
        <strain evidence="10 11">DSM 23802</strain>
    </source>
</reference>
<feature type="domain" description="Helicase ATP-binding" evidence="8">
    <location>
        <begin position="315"/>
        <end position="492"/>
    </location>
</feature>
<dbReference type="Proteomes" id="UP000295788">
    <property type="component" value="Unassembled WGS sequence"/>
</dbReference>
<keyword evidence="10" id="KW-0347">Helicase</keyword>
<sequence>MFNQFFQHFNIFLNKLDRKRNNLVVFKGFPNEWISKIDYQKLFSIPLGELLSELPKRKMELITEAVMRLNQSPDIYWCTYEELITASKDTIETFADVHILNNNLYQYYYPLTYSIDEIDHIYLEYYEDIDNHHDIPDEIQYISSYYGNILKTRNGRFYVSYIDNYGEIDLFNNEKDISSFPITKTAQNFIELSEDEEPFLELISQLSKNSKEIKALHFTWKGDIQQFSQNYLNRIQILQSLLPDLKIYQYQKKTESKGIAREKEYEKILKKYWGYDHFRPLRMYKNVDDIENPKEIIYISQSQIIDDIVTQAELAYKDETFRDVFTTSPTGAGKSVMFQVPAIYLAEKYNLLTIVISPLIGLMKDQVYGLHERNVYFSATINSEISPVEKMNISTKIANGEISILYISPETLLSRSDISMLIGDRKVGLFVIDEAHIVTTWGKAFRSDYWYLGSYLQKLRKQMKFPVATFTATAIYGGIEDMYSETRDSLMLINPINYFGYVKRENIKVSLKSVSFTSTKEQEYRLQKYSLLHERLKRSYKRKKKVLVYFPFVSILRQFNDYILAHANHELANSVSTYYGTMKKEEKNESFLKFKNGDSLIMLATKAFGMGIDIPDIDTVIHFAPTGNVCDYVQEIGRAARSLDEGKAYFDFLPKDFNHVKKLHGISTIRKAQLIQVMDKILMLYKKEKSNKPARNLLVSSEEFRYIFERNFNSDQDDDLDNKLKTALLIIEKDFINKMGYSPIIARPRNIFSIEYMKVKREIEDDFVKTYGPYIQKIKSLNEEYFGGIYKFNLKELWEIKYKDMTFPKFKFLLHHKDDNLKFKHIEFIESVLNVEIDLQNKNQYQFLKNIEDTISKIEKLFSPYIYNQEYFSLNSLTTSVSSLFRKSKYQSEAIANQLIQSIISYQDVVNRNQNHRLSIITKRENQSEIKYKVFPNLNEFTRFLNHHVNKLLQMSALNYNENYEVYLPKSHTYELEKTFISLGLLKCLTCYCMKLGVEITLKSLYVLTRNSK</sequence>
<dbReference type="SUPFAM" id="SSF52540">
    <property type="entry name" value="P-loop containing nucleoside triphosphate hydrolases"/>
    <property type="match status" value="1"/>
</dbReference>
<accession>A0A4R3KL82</accession>
<keyword evidence="4" id="KW-0238">DNA-binding</keyword>
<evidence type="ECO:0000259" key="9">
    <source>
        <dbReference type="PROSITE" id="PS51194"/>
    </source>
</evidence>
<dbReference type="SMART" id="SM00487">
    <property type="entry name" value="DEXDc"/>
    <property type="match status" value="1"/>
</dbReference>
<dbReference type="GO" id="GO:0043138">
    <property type="term" value="F:3'-5' DNA helicase activity"/>
    <property type="evidence" value="ECO:0007669"/>
    <property type="project" value="UniProtKB-EC"/>
</dbReference>
<dbReference type="EC" id="5.6.2.4" evidence="7"/>
<dbReference type="CDD" id="cd17920">
    <property type="entry name" value="DEXHc_RecQ"/>
    <property type="match status" value="1"/>
</dbReference>
<dbReference type="Gene3D" id="3.40.50.300">
    <property type="entry name" value="P-loop containing nucleotide triphosphate hydrolases"/>
    <property type="match status" value="2"/>
</dbReference>
<keyword evidence="11" id="KW-1185">Reference proteome</keyword>
<dbReference type="InterPro" id="IPR001650">
    <property type="entry name" value="Helicase_C-like"/>
</dbReference>
<dbReference type="EMBL" id="SMAB01000001">
    <property type="protein sequence ID" value="TCS84497.1"/>
    <property type="molecule type" value="Genomic_DNA"/>
</dbReference>
<organism evidence="10 11">
    <name type="scientific">Tepidibacillus fermentans</name>
    <dbReference type="NCBI Taxonomy" id="1281767"/>
    <lineage>
        <taxon>Bacteria</taxon>
        <taxon>Bacillati</taxon>
        <taxon>Bacillota</taxon>
        <taxon>Bacilli</taxon>
        <taxon>Bacillales</taxon>
        <taxon>Bacillaceae</taxon>
        <taxon>Tepidibacillus</taxon>
    </lineage>
</organism>
<dbReference type="InterPro" id="IPR011545">
    <property type="entry name" value="DEAD/DEAH_box_helicase_dom"/>
</dbReference>
<evidence type="ECO:0000259" key="8">
    <source>
        <dbReference type="PROSITE" id="PS51192"/>
    </source>
</evidence>
<dbReference type="Pfam" id="PF00270">
    <property type="entry name" value="DEAD"/>
    <property type="match status" value="1"/>
</dbReference>
<dbReference type="InterPro" id="IPR014001">
    <property type="entry name" value="Helicase_ATP-bd"/>
</dbReference>
<dbReference type="PANTHER" id="PTHR13710:SF105">
    <property type="entry name" value="ATP-DEPENDENT DNA HELICASE Q1"/>
    <property type="match status" value="1"/>
</dbReference>
<dbReference type="GO" id="GO:0006310">
    <property type="term" value="P:DNA recombination"/>
    <property type="evidence" value="ECO:0007669"/>
    <property type="project" value="TreeGrafter"/>
</dbReference>
<evidence type="ECO:0000313" key="10">
    <source>
        <dbReference type="EMBL" id="TCS84497.1"/>
    </source>
</evidence>
<evidence type="ECO:0000256" key="5">
    <source>
        <dbReference type="ARBA" id="ARBA00023235"/>
    </source>
</evidence>
<evidence type="ECO:0000313" key="11">
    <source>
        <dbReference type="Proteomes" id="UP000295788"/>
    </source>
</evidence>
<dbReference type="SMART" id="SM00490">
    <property type="entry name" value="HELICc"/>
    <property type="match status" value="1"/>
</dbReference>
<dbReference type="GO" id="GO:0009378">
    <property type="term" value="F:four-way junction helicase activity"/>
    <property type="evidence" value="ECO:0007669"/>
    <property type="project" value="TreeGrafter"/>
</dbReference>
<dbReference type="GO" id="GO:0005737">
    <property type="term" value="C:cytoplasm"/>
    <property type="evidence" value="ECO:0007669"/>
    <property type="project" value="TreeGrafter"/>
</dbReference>
<keyword evidence="2" id="KW-0547">Nucleotide-binding</keyword>
<dbReference type="GO" id="GO:0005524">
    <property type="term" value="F:ATP binding"/>
    <property type="evidence" value="ECO:0007669"/>
    <property type="project" value="UniProtKB-KW"/>
</dbReference>
<dbReference type="RefSeq" id="WP_132766729.1">
    <property type="nucleotide sequence ID" value="NZ_SMAB01000001.1"/>
</dbReference>
<gene>
    <name evidence="10" type="ORF">EDD72_101161</name>
</gene>
<comment type="similarity">
    <text evidence="1">Belongs to the helicase family. RecQ subfamily.</text>
</comment>
<keyword evidence="5" id="KW-0413">Isomerase</keyword>
<dbReference type="OrthoDB" id="9763310at2"/>
<evidence type="ECO:0000256" key="4">
    <source>
        <dbReference type="ARBA" id="ARBA00023125"/>
    </source>
</evidence>
<comment type="catalytic activity">
    <reaction evidence="6">
        <text>Couples ATP hydrolysis with the unwinding of duplex DNA by translocating in the 3'-5' direction.</text>
        <dbReference type="EC" id="5.6.2.4"/>
    </reaction>
</comment>
<evidence type="ECO:0000256" key="1">
    <source>
        <dbReference type="ARBA" id="ARBA00005446"/>
    </source>
</evidence>
<evidence type="ECO:0000256" key="7">
    <source>
        <dbReference type="ARBA" id="ARBA00034808"/>
    </source>
</evidence>
<dbReference type="GO" id="GO:0005694">
    <property type="term" value="C:chromosome"/>
    <property type="evidence" value="ECO:0007669"/>
    <property type="project" value="TreeGrafter"/>
</dbReference>
<dbReference type="Pfam" id="PF00271">
    <property type="entry name" value="Helicase_C"/>
    <property type="match status" value="1"/>
</dbReference>
<keyword evidence="3" id="KW-0067">ATP-binding</keyword>
<protein>
    <recommendedName>
        <fullName evidence="7">DNA 3'-5' helicase</fullName>
        <ecNumber evidence="7">5.6.2.4</ecNumber>
    </recommendedName>
</protein>
<name>A0A4R3KL82_9BACI</name>
<comment type="caution">
    <text evidence="10">The sequence shown here is derived from an EMBL/GenBank/DDBJ whole genome shotgun (WGS) entry which is preliminary data.</text>
</comment>